<sequence length="175" mass="16653">MHKAVEDTAKAGEGDSDPIANVAAGGVGGNAAATNAGTKANKDSVTGIAKGMKAIVDAAGKAGVEFKPAGVEGADVDNGDAGKLFASGDAAANGAGANADDEAAAFVAVGMQNKNDQIAAAIVLRGLAKNGKFANTSADDGDAANAGADANAGEAGKAAADAGKALLVQLVGIRY</sequence>
<protein>
    <submittedName>
        <fullName evidence="1">Variable large family protein</fullName>
    </submittedName>
</protein>
<dbReference type="Proteomes" id="UP001305787">
    <property type="component" value="Plasmid lp28-8"/>
</dbReference>
<gene>
    <name evidence="1" type="ORF">QIA45_05345</name>
</gene>
<evidence type="ECO:0000313" key="2">
    <source>
        <dbReference type="Proteomes" id="UP001305787"/>
    </source>
</evidence>
<proteinExistence type="predicted"/>
<evidence type="ECO:0000313" key="1">
    <source>
        <dbReference type="EMBL" id="XOU13292.1"/>
    </source>
</evidence>
<keyword evidence="2" id="KW-1185">Reference proteome</keyword>
<accession>A0ACD5G7D8</accession>
<reference evidence="1" key="1">
    <citation type="submission" date="2024-11" db="EMBL/GenBank/DDBJ databases">
        <title>Sequencing of Borrelia variable plasmids from multiple Borrelia sensu lato isolates.</title>
        <authorList>
            <person name="Mongodin E.F."/>
            <person name="Rudenko N."/>
            <person name="Fraser C.M."/>
            <person name="Schutzer S."/>
            <person name="Luft B."/>
            <person name="Morgan R."/>
            <person name="Casjens S."/>
            <person name="Qiu W."/>
        </authorList>
    </citation>
    <scope>NUCLEOTIDE SEQUENCE</scope>
    <source>
        <strain evidence="1">21038</strain>
    </source>
</reference>
<name>A0ACD5G7D8_BORAD</name>
<dbReference type="EMBL" id="CP179265">
    <property type="protein sequence ID" value="XOU13292.1"/>
    <property type="molecule type" value="Genomic_DNA"/>
</dbReference>
<organism evidence="1 2">
    <name type="scientific">Borrelia andersonii</name>
    <name type="common">Borreliella andersonii</name>
    <dbReference type="NCBI Taxonomy" id="42109"/>
    <lineage>
        <taxon>Bacteria</taxon>
        <taxon>Pseudomonadati</taxon>
        <taxon>Spirochaetota</taxon>
        <taxon>Spirochaetia</taxon>
        <taxon>Spirochaetales</taxon>
        <taxon>Borreliaceae</taxon>
        <taxon>Borreliella</taxon>
    </lineage>
</organism>
<geneLocation type="plasmid" evidence="1 2">
    <name>lp28-8</name>
</geneLocation>
<keyword evidence="1" id="KW-0614">Plasmid</keyword>